<dbReference type="PANTHER" id="PTHR47381">
    <property type="entry name" value="ALPHA/BETA-HYDROLASES SUPERFAMILY PROTEIN"/>
    <property type="match status" value="1"/>
</dbReference>
<sequence>MNAEETGKLNHELVDHIPIIWEEPKGKRNGHLVVWLPGLTGGKDKLRPHLRKFADAGFVAVSYDPYEHGERMRESHERFISKLRGNKRRYFWPMIAMTAEEYPRVIDWAVERFGLSGGVMAGGISMGGDIALVAAGLEKRITAVAACISTPDWLRPGTDEEESHPDTYAWNCYYRCDPLSNTSKYAHAPAIRFLNGANDGHVPPDGAHRFQMLVAEHYASCPERFEITEFDVAHEFTDGMLNGALDWFVRHAGNVRHHNVDSRQ</sequence>
<accession>A0A3R9ZZD0</accession>
<evidence type="ECO:0000313" key="2">
    <source>
        <dbReference type="Proteomes" id="UP000276128"/>
    </source>
</evidence>
<dbReference type="PANTHER" id="PTHR47381:SF3">
    <property type="entry name" value="ALPHA_BETA-HYDROLASES SUPERFAMILY PROTEIN"/>
    <property type="match status" value="1"/>
</dbReference>
<evidence type="ECO:0008006" key="3">
    <source>
        <dbReference type="Google" id="ProtNLM"/>
    </source>
</evidence>
<dbReference type="OrthoDB" id="2556203at2"/>
<dbReference type="Proteomes" id="UP000276128">
    <property type="component" value="Unassembled WGS sequence"/>
</dbReference>
<proteinExistence type="predicted"/>
<dbReference type="EMBL" id="RXHU01000151">
    <property type="protein sequence ID" value="RTE00557.1"/>
    <property type="molecule type" value="Genomic_DNA"/>
</dbReference>
<reference evidence="1 2" key="1">
    <citation type="submission" date="2018-12" db="EMBL/GenBank/DDBJ databases">
        <title>Bacillus ochoae sp. nov., Paenibacillus whitsoniae sp. nov., Paenibacillus spiritus sp. nov. Isolated from the Mars Exploration Rover during spacecraft assembly.</title>
        <authorList>
            <person name="Seuylemezian A."/>
            <person name="Vaishampayan P."/>
        </authorList>
    </citation>
    <scope>NUCLEOTIDE SEQUENCE [LARGE SCALE GENOMIC DNA]</scope>
    <source>
        <strain evidence="1 2">MER 54</strain>
    </source>
</reference>
<dbReference type="Gene3D" id="3.40.50.1820">
    <property type="entry name" value="alpha/beta hydrolase"/>
    <property type="match status" value="1"/>
</dbReference>
<organism evidence="1 2">
    <name type="scientific">Paenibacillus whitsoniae</name>
    <dbReference type="NCBI Taxonomy" id="2496558"/>
    <lineage>
        <taxon>Bacteria</taxon>
        <taxon>Bacillati</taxon>
        <taxon>Bacillota</taxon>
        <taxon>Bacilli</taxon>
        <taxon>Bacillales</taxon>
        <taxon>Paenibacillaceae</taxon>
        <taxon>Paenibacillus</taxon>
    </lineage>
</organism>
<comment type="caution">
    <text evidence="1">The sequence shown here is derived from an EMBL/GenBank/DDBJ whole genome shotgun (WGS) entry which is preliminary data.</text>
</comment>
<dbReference type="InterPro" id="IPR029058">
    <property type="entry name" value="AB_hydrolase_fold"/>
</dbReference>
<name>A0A3R9ZZD0_9BACL</name>
<dbReference type="RefSeq" id="WP_126145125.1">
    <property type="nucleotide sequence ID" value="NZ_RXHU01000151.1"/>
</dbReference>
<gene>
    <name evidence="1" type="ORF">EJQ19_31300</name>
</gene>
<dbReference type="SUPFAM" id="SSF53474">
    <property type="entry name" value="alpha/beta-Hydrolases"/>
    <property type="match status" value="1"/>
</dbReference>
<keyword evidence="2" id="KW-1185">Reference proteome</keyword>
<protein>
    <recommendedName>
        <fullName evidence="3">Alpha/beta hydrolase</fullName>
    </recommendedName>
</protein>
<evidence type="ECO:0000313" key="1">
    <source>
        <dbReference type="EMBL" id="RTE00557.1"/>
    </source>
</evidence>
<dbReference type="AlphaFoldDB" id="A0A3R9ZZD0"/>